<dbReference type="Proteomes" id="UP001055879">
    <property type="component" value="Linkage Group LG01"/>
</dbReference>
<proteinExistence type="predicted"/>
<name>A0ACB9FDC6_ARCLA</name>
<organism evidence="1 2">
    <name type="scientific">Arctium lappa</name>
    <name type="common">Greater burdock</name>
    <name type="synonym">Lappa major</name>
    <dbReference type="NCBI Taxonomy" id="4217"/>
    <lineage>
        <taxon>Eukaryota</taxon>
        <taxon>Viridiplantae</taxon>
        <taxon>Streptophyta</taxon>
        <taxon>Embryophyta</taxon>
        <taxon>Tracheophyta</taxon>
        <taxon>Spermatophyta</taxon>
        <taxon>Magnoliopsida</taxon>
        <taxon>eudicotyledons</taxon>
        <taxon>Gunneridae</taxon>
        <taxon>Pentapetalae</taxon>
        <taxon>asterids</taxon>
        <taxon>campanulids</taxon>
        <taxon>Asterales</taxon>
        <taxon>Asteraceae</taxon>
        <taxon>Carduoideae</taxon>
        <taxon>Cardueae</taxon>
        <taxon>Arctiinae</taxon>
        <taxon>Arctium</taxon>
    </lineage>
</organism>
<reference evidence="1 2" key="2">
    <citation type="journal article" date="2022" name="Mol. Ecol. Resour.">
        <title>The genomes of chicory, endive, great burdock and yacon provide insights into Asteraceae paleo-polyploidization history and plant inulin production.</title>
        <authorList>
            <person name="Fan W."/>
            <person name="Wang S."/>
            <person name="Wang H."/>
            <person name="Wang A."/>
            <person name="Jiang F."/>
            <person name="Liu H."/>
            <person name="Zhao H."/>
            <person name="Xu D."/>
            <person name="Zhang Y."/>
        </authorList>
    </citation>
    <scope>NUCLEOTIDE SEQUENCE [LARGE SCALE GENOMIC DNA]</scope>
    <source>
        <strain evidence="2">cv. Niubang</strain>
    </source>
</reference>
<gene>
    <name evidence="1" type="ORF">L6452_00153</name>
</gene>
<evidence type="ECO:0000313" key="1">
    <source>
        <dbReference type="EMBL" id="KAI3769057.1"/>
    </source>
</evidence>
<sequence length="81" mass="9611">MELFKQTCTIYTKSCSCLLYFCNQIIERIFEIYSVIRKRKNVNGDWIDDKIESWVDKPSTITPKEPDSVNNIEEKKILFVT</sequence>
<evidence type="ECO:0000313" key="2">
    <source>
        <dbReference type="Proteomes" id="UP001055879"/>
    </source>
</evidence>
<accession>A0ACB9FDC6</accession>
<keyword evidence="2" id="KW-1185">Reference proteome</keyword>
<dbReference type="EMBL" id="CM042047">
    <property type="protein sequence ID" value="KAI3769057.1"/>
    <property type="molecule type" value="Genomic_DNA"/>
</dbReference>
<comment type="caution">
    <text evidence="1">The sequence shown here is derived from an EMBL/GenBank/DDBJ whole genome shotgun (WGS) entry which is preliminary data.</text>
</comment>
<reference evidence="2" key="1">
    <citation type="journal article" date="2022" name="Mol. Ecol. Resour.">
        <title>The genomes of chicory, endive, great burdock and yacon provide insights into Asteraceae palaeo-polyploidization history and plant inulin production.</title>
        <authorList>
            <person name="Fan W."/>
            <person name="Wang S."/>
            <person name="Wang H."/>
            <person name="Wang A."/>
            <person name="Jiang F."/>
            <person name="Liu H."/>
            <person name="Zhao H."/>
            <person name="Xu D."/>
            <person name="Zhang Y."/>
        </authorList>
    </citation>
    <scope>NUCLEOTIDE SEQUENCE [LARGE SCALE GENOMIC DNA]</scope>
    <source>
        <strain evidence="2">cv. Niubang</strain>
    </source>
</reference>
<protein>
    <submittedName>
        <fullName evidence="1">Uncharacterized protein</fullName>
    </submittedName>
</protein>